<evidence type="ECO:0000259" key="3">
    <source>
        <dbReference type="Pfam" id="PF20695"/>
    </source>
</evidence>
<gene>
    <name evidence="1" type="primary">FDC1</name>
    <name evidence="5" type="ORF">N7449_001952</name>
</gene>
<evidence type="ECO:0000313" key="5">
    <source>
        <dbReference type="EMBL" id="KAJ5214783.1"/>
    </source>
</evidence>
<keyword evidence="1" id="KW-0210">Decarboxylase</keyword>
<reference evidence="5" key="2">
    <citation type="journal article" date="2023" name="IMA Fungus">
        <title>Comparative genomic study of the Penicillium genus elucidates a diverse pangenome and 15 lateral gene transfer events.</title>
        <authorList>
            <person name="Petersen C."/>
            <person name="Sorensen T."/>
            <person name="Nielsen M.R."/>
            <person name="Sondergaard T.E."/>
            <person name="Sorensen J.L."/>
            <person name="Fitzpatrick D.A."/>
            <person name="Frisvad J.C."/>
            <person name="Nielsen K.L."/>
        </authorList>
    </citation>
    <scope>NUCLEOTIDE SEQUENCE</scope>
    <source>
        <strain evidence="5">IBT 20477</strain>
    </source>
</reference>
<keyword evidence="1" id="KW-0479">Metal-binding</keyword>
<comment type="caution">
    <text evidence="1">Lacks conserved residue(s) required for the propagation of feature annotation.</text>
</comment>
<keyword evidence="6" id="KW-1185">Reference proteome</keyword>
<dbReference type="Gene3D" id="3.40.1670.10">
    <property type="entry name" value="UbiD C-terminal domain-like"/>
    <property type="match status" value="1"/>
</dbReference>
<comment type="cofactor">
    <cofactor evidence="1">
        <name>Mn(2+)</name>
        <dbReference type="ChEBI" id="CHEBI:29035"/>
    </cofactor>
</comment>
<comment type="catalytic activity">
    <reaction evidence="1">
        <text>(E)-ferulate + H(+) = 2-methoxy-4-vinylphenol + CO2</text>
        <dbReference type="Rhea" id="RHEA:33807"/>
        <dbReference type="ChEBI" id="CHEBI:15378"/>
        <dbReference type="ChEBI" id="CHEBI:16526"/>
        <dbReference type="ChEBI" id="CHEBI:29749"/>
        <dbReference type="ChEBI" id="CHEBI:42438"/>
        <dbReference type="EC" id="4.1.1.102"/>
    </reaction>
</comment>
<dbReference type="GO" id="GO:0033494">
    <property type="term" value="P:ferulate metabolic process"/>
    <property type="evidence" value="ECO:0007669"/>
    <property type="project" value="UniProtKB-UniRule"/>
</dbReference>
<feature type="domain" description="3-octaprenyl-4-hydroxybenzoate carboxy-lyase-like Rift-related" evidence="2">
    <location>
        <begin position="152"/>
        <end position="352"/>
    </location>
</feature>
<dbReference type="SUPFAM" id="SSF143968">
    <property type="entry name" value="UbiD C-terminal domain-like"/>
    <property type="match status" value="1"/>
</dbReference>
<reference evidence="5" key="1">
    <citation type="submission" date="2022-11" db="EMBL/GenBank/DDBJ databases">
        <authorList>
            <person name="Petersen C."/>
        </authorList>
    </citation>
    <scope>NUCLEOTIDE SEQUENCE</scope>
    <source>
        <strain evidence="5">IBT 20477</strain>
    </source>
</reference>
<dbReference type="Gene3D" id="1.20.5.4570">
    <property type="match status" value="1"/>
</dbReference>
<feature type="binding site" evidence="1">
    <location>
        <position position="267"/>
    </location>
    <ligand>
        <name>prenylated FMN</name>
        <dbReference type="ChEBI" id="CHEBI:87746"/>
    </ligand>
</feature>
<keyword evidence="1" id="KW-0464">Manganese</keyword>
<comment type="function">
    <text evidence="1">Catalyzes the reversible decarboxylation of aromatic carboxylic acids like ferulic acid, p-coumaric acid or cinnamic acid, producing the corresponding vinyl derivatives 4-vinylphenol, 4-vinylguaiacol, and styrene, respectively, which play the role of aroma metabolites.</text>
</comment>
<evidence type="ECO:0000259" key="2">
    <source>
        <dbReference type="Pfam" id="PF01977"/>
    </source>
</evidence>
<dbReference type="NCBIfam" id="TIGR00148">
    <property type="entry name" value="UbiD family decarboxylase"/>
    <property type="match status" value="1"/>
</dbReference>
<feature type="domain" description="3-octaprenyl-4-hydroxybenzoate carboxy-lyase-like N-terminal" evidence="3">
    <location>
        <begin position="48"/>
        <end position="136"/>
    </location>
</feature>
<dbReference type="EMBL" id="JAPQKQ010000001">
    <property type="protein sequence ID" value="KAJ5214783.1"/>
    <property type="molecule type" value="Genomic_DNA"/>
</dbReference>
<dbReference type="GO" id="GO:0046872">
    <property type="term" value="F:metal ion binding"/>
    <property type="evidence" value="ECO:0007669"/>
    <property type="project" value="UniProtKB-KW"/>
</dbReference>
<feature type="binding site" evidence="1">
    <location>
        <begin position="224"/>
        <end position="225"/>
    </location>
    <ligand>
        <name>prenylated FMN</name>
        <dbReference type="ChEBI" id="CHEBI:87746"/>
    </ligand>
</feature>
<keyword evidence="1" id="KW-0963">Cytoplasm</keyword>
<dbReference type="PANTHER" id="PTHR30108:SF17">
    <property type="entry name" value="FERULIC ACID DECARBOXYLASE 1"/>
    <property type="match status" value="1"/>
</dbReference>
<comment type="similarity">
    <text evidence="1">Belongs to the UbiD family. UbiD-like/FDC subfamily.</text>
</comment>
<dbReference type="InterPro" id="IPR049381">
    <property type="entry name" value="UbiD-like_C"/>
</dbReference>
<protein>
    <recommendedName>
        <fullName evidence="1">Ferulic acid decarboxylase 1</fullName>
        <ecNumber evidence="1">4.1.1.102</ecNumber>
    </recommendedName>
    <alternativeName>
        <fullName evidence="1">Phenacrylate decarboxylase</fullName>
    </alternativeName>
</protein>
<sequence>MYRIQHRGINGFFPLRVTSIRRSVQSFSGKTSLASNQGDPQLDFRAFIDTLREDGDLADVHQEVDPNLEIGAIVRRVSETHAKAPFFHNVKNARNGLWKIFGNAASLRKDDEFKYGRIARSLGLPPNSSWKAILEKTQSAKNRSPLAPNVLSTGPCKQNKIFGDDIDLTTLPVPLLHQADAGKYLQTYGVHVLKTPDGSWTNWSIFRGMVHDKRRLVCLVVPGQHSSMLREQWVKEGKDEVPWALALGVPPAAAIAAALPLPAGISEGEYVGMLAGKPLDMVKCELSDLLVPSNSEIVIEGTFSLKDEASEGPFEDYIGLHVDGETSMQPLFTVNAITYRDNAILPVSVPGRITDESAIQHTTASMASEELLELLRGHGFPIKDACASFETMATWCALQVDIRELALMKTTPNELCMRIGEIAFSSKATMLMNRLLLIGDDVDVHRWGDVLWAYTTRCRPGQDEYVFENVKGLPLTPYMKYGRGNPLKGGKMVSNCLFPMEYRGERNFRSVDFRSSYPRELQKKVKAGWTRMGFDAI</sequence>
<feature type="binding site" evidence="1">
    <location>
        <position position="267"/>
    </location>
    <ligand>
        <name>Mn(2+)</name>
        <dbReference type="ChEBI" id="CHEBI:29035"/>
    </ligand>
</feature>
<dbReference type="Proteomes" id="UP001150942">
    <property type="component" value="Unassembled WGS sequence"/>
</dbReference>
<dbReference type="AlphaFoldDB" id="A0A9W9N7S1"/>
<keyword evidence="1" id="KW-0456">Lyase</keyword>
<dbReference type="GO" id="GO:0016831">
    <property type="term" value="F:carboxy-lyase activity"/>
    <property type="evidence" value="ECO:0007669"/>
    <property type="project" value="UniProtKB-UniRule"/>
</dbReference>
<dbReference type="EC" id="4.1.1.102" evidence="1"/>
<organism evidence="5 6">
    <name type="scientific">Penicillium cf. viridicatum</name>
    <dbReference type="NCBI Taxonomy" id="2972119"/>
    <lineage>
        <taxon>Eukaryota</taxon>
        <taxon>Fungi</taxon>
        <taxon>Dikarya</taxon>
        <taxon>Ascomycota</taxon>
        <taxon>Pezizomycotina</taxon>
        <taxon>Eurotiomycetes</taxon>
        <taxon>Eurotiomycetidae</taxon>
        <taxon>Eurotiales</taxon>
        <taxon>Aspergillaceae</taxon>
        <taxon>Penicillium</taxon>
    </lineage>
</organism>
<dbReference type="HAMAP" id="MF_01983">
    <property type="entry name" value="UbiD_FDC"/>
    <property type="match status" value="1"/>
</dbReference>
<comment type="caution">
    <text evidence="5">The sequence shown here is derived from an EMBL/GenBank/DDBJ whole genome shotgun (WGS) entry which is preliminary data.</text>
</comment>
<dbReference type="GO" id="GO:0046281">
    <property type="term" value="P:cinnamic acid catabolic process"/>
    <property type="evidence" value="ECO:0007669"/>
    <property type="project" value="UniProtKB-UniRule"/>
</dbReference>
<feature type="binding site" evidence="1">
    <location>
        <position position="427"/>
    </location>
    <ligand>
        <name>prenylated FMN</name>
        <dbReference type="ChEBI" id="CHEBI:87746"/>
    </ligand>
</feature>
<evidence type="ECO:0000259" key="4">
    <source>
        <dbReference type="Pfam" id="PF20696"/>
    </source>
</evidence>
<proteinExistence type="inferred from homology"/>
<comment type="subunit">
    <text evidence="1">Homodimer. May form higher order oligomers.</text>
</comment>
<dbReference type="Pfam" id="PF01977">
    <property type="entry name" value="UbiD"/>
    <property type="match status" value="1"/>
</dbReference>
<dbReference type="InterPro" id="IPR032903">
    <property type="entry name" value="FDC-like"/>
</dbReference>
<feature type="binding site" evidence="1">
    <location>
        <position position="202"/>
    </location>
    <ligand>
        <name>Mn(2+)</name>
        <dbReference type="ChEBI" id="CHEBI:29035"/>
    </ligand>
</feature>
<dbReference type="SUPFAM" id="SSF50475">
    <property type="entry name" value="FMN-binding split barrel"/>
    <property type="match status" value="1"/>
</dbReference>
<dbReference type="InterPro" id="IPR002830">
    <property type="entry name" value="UbiD"/>
</dbReference>
<comment type="subcellular location">
    <subcellularLocation>
        <location evidence="1">Cytoplasm</location>
    </subcellularLocation>
</comment>
<accession>A0A9W9N7S1</accession>
<comment type="catalytic activity">
    <reaction evidence="1">
        <text>(E)-cinnamate + H(+) = styrene + CO2</text>
        <dbReference type="Rhea" id="RHEA:46920"/>
        <dbReference type="ChEBI" id="CHEBI:15378"/>
        <dbReference type="ChEBI" id="CHEBI:15669"/>
        <dbReference type="ChEBI" id="CHEBI:16526"/>
        <dbReference type="ChEBI" id="CHEBI:27452"/>
        <dbReference type="EC" id="4.1.1.102"/>
    </reaction>
</comment>
<feature type="domain" description="3-octaprenyl-4-hydroxybenzoate carboxy-lyase-like C-terminal" evidence="4">
    <location>
        <begin position="366"/>
        <end position="496"/>
    </location>
</feature>
<dbReference type="InterPro" id="IPR048304">
    <property type="entry name" value="UbiD_Rift_dom"/>
</dbReference>
<dbReference type="Pfam" id="PF20695">
    <property type="entry name" value="UbiD_N"/>
    <property type="match status" value="1"/>
</dbReference>
<dbReference type="PANTHER" id="PTHR30108">
    <property type="entry name" value="3-OCTAPRENYL-4-HYDROXYBENZOATE CARBOXY-LYASE-RELATED"/>
    <property type="match status" value="1"/>
</dbReference>
<name>A0A9W9N7S1_9EURO</name>
<comment type="catalytic activity">
    <reaction evidence="1">
        <text>(E)-4-coumarate + H(+) = 4-vinylphenol + CO2</text>
        <dbReference type="Rhea" id="RHEA:33227"/>
        <dbReference type="ChEBI" id="CHEBI:1883"/>
        <dbReference type="ChEBI" id="CHEBI:12876"/>
        <dbReference type="ChEBI" id="CHEBI:15378"/>
        <dbReference type="ChEBI" id="CHEBI:16526"/>
        <dbReference type="EC" id="4.1.1.102"/>
    </reaction>
</comment>
<feature type="binding site" evidence="1">
    <location>
        <begin position="202"/>
        <end position="207"/>
    </location>
    <ligand>
        <name>prenylated FMN</name>
        <dbReference type="ChEBI" id="CHEBI:87746"/>
    </ligand>
</feature>
<dbReference type="GO" id="GO:0005737">
    <property type="term" value="C:cytoplasm"/>
    <property type="evidence" value="ECO:0007669"/>
    <property type="project" value="UniProtKB-SubCell"/>
</dbReference>
<comment type="cofactor">
    <cofactor evidence="1">
        <name>prenylated FMN</name>
        <dbReference type="ChEBI" id="CHEBI:87746"/>
    </cofactor>
    <text evidence="1">Binds 1 prenylated FMN per subunit.</text>
</comment>
<evidence type="ECO:0000256" key="1">
    <source>
        <dbReference type="HAMAP-Rule" id="MF_03196"/>
    </source>
</evidence>
<feature type="binding site" evidence="1">
    <location>
        <position position="225"/>
    </location>
    <ligand>
        <name>Mn(2+)</name>
        <dbReference type="ChEBI" id="CHEBI:29035"/>
    </ligand>
</feature>
<evidence type="ECO:0000313" key="6">
    <source>
        <dbReference type="Proteomes" id="UP001150942"/>
    </source>
</evidence>
<dbReference type="OrthoDB" id="4878259at2759"/>
<dbReference type="Pfam" id="PF20696">
    <property type="entry name" value="UbiD_C"/>
    <property type="match status" value="1"/>
</dbReference>
<dbReference type="InterPro" id="IPR049383">
    <property type="entry name" value="UbiD-like_N"/>
</dbReference>